<feature type="region of interest" description="Disordered" evidence="1">
    <location>
        <begin position="227"/>
        <end position="246"/>
    </location>
</feature>
<dbReference type="RefSeq" id="WP_133230684.1">
    <property type="nucleotide sequence ID" value="NZ_SOZE01000009.1"/>
</dbReference>
<evidence type="ECO:0000313" key="3">
    <source>
        <dbReference type="Proteomes" id="UP000297540"/>
    </source>
</evidence>
<evidence type="ECO:0000313" key="2">
    <source>
        <dbReference type="EMBL" id="TFF37702.1"/>
    </source>
</evidence>
<keyword evidence="3" id="KW-1185">Reference proteome</keyword>
<dbReference type="EMBL" id="SOZE01000009">
    <property type="protein sequence ID" value="TFF37702.1"/>
    <property type="molecule type" value="Genomic_DNA"/>
</dbReference>
<accession>A0A4Y8SFN0</accession>
<sequence>MESPIPSQEVITLGKKIAAELAKHDRTSPTIKWVSQYLAELIHRAEGTKDEAEKAKAEQVCVDIILKLWRQKSVLPHGAQPMSGLRDALDVLKALKEYKPTTPYWQLGRDLETYSPFGKFVAKMREDHELTFKIVAHLVLAGDALKREKEWAKFPNLLSEEEKTLIDELDWLVSQYSAPALKSIALEIGDFDQPTAPEDRINLAFDKMAKLYKEQLATLENLRAHMLKKPSKKSAKSPAKKTKPGK</sequence>
<comment type="caution">
    <text evidence="2">The sequence shown here is derived from an EMBL/GenBank/DDBJ whole genome shotgun (WGS) entry which is preliminary data.</text>
</comment>
<protein>
    <submittedName>
        <fullName evidence="2">Uncharacterized protein</fullName>
    </submittedName>
</protein>
<dbReference type="Proteomes" id="UP000297540">
    <property type="component" value="Unassembled WGS sequence"/>
</dbReference>
<reference evidence="2 3" key="1">
    <citation type="journal article" date="2017" name="Int. J. Syst. Evol. Microbiol.">
        <title>Mucilaginibacterpsychrotolerans sp. nov., isolated from peatlands.</title>
        <authorList>
            <person name="Deng Y."/>
            <person name="Shen L."/>
            <person name="Xu B."/>
            <person name="Liu Y."/>
            <person name="Gu Z."/>
            <person name="Liu H."/>
            <person name="Zhou Y."/>
        </authorList>
    </citation>
    <scope>NUCLEOTIDE SEQUENCE [LARGE SCALE GENOMIC DNA]</scope>
    <source>
        <strain evidence="2 3">NH7-4</strain>
    </source>
</reference>
<dbReference type="AlphaFoldDB" id="A0A4Y8SFN0"/>
<name>A0A4Y8SFN0_9SPHI</name>
<gene>
    <name evidence="2" type="ORF">E2R66_11075</name>
</gene>
<organism evidence="2 3">
    <name type="scientific">Mucilaginibacter psychrotolerans</name>
    <dbReference type="NCBI Taxonomy" id="1524096"/>
    <lineage>
        <taxon>Bacteria</taxon>
        <taxon>Pseudomonadati</taxon>
        <taxon>Bacteroidota</taxon>
        <taxon>Sphingobacteriia</taxon>
        <taxon>Sphingobacteriales</taxon>
        <taxon>Sphingobacteriaceae</taxon>
        <taxon>Mucilaginibacter</taxon>
    </lineage>
</organism>
<dbReference type="OrthoDB" id="4166375at2"/>
<proteinExistence type="predicted"/>
<evidence type="ECO:0000256" key="1">
    <source>
        <dbReference type="SAM" id="MobiDB-lite"/>
    </source>
</evidence>